<dbReference type="Proteomes" id="UP000498740">
    <property type="component" value="Unassembled WGS sequence"/>
</dbReference>
<proteinExistence type="predicted"/>
<reference evidence="5 6" key="1">
    <citation type="submission" date="2020-05" db="EMBL/GenBank/DDBJ databases">
        <title>Whole genome shotgun sequence of Streptomyces microflavus NBRC 13062.</title>
        <authorList>
            <person name="Komaki H."/>
            <person name="Tamura T."/>
        </authorList>
    </citation>
    <scope>NUCLEOTIDE SEQUENCE [LARGE SCALE GENOMIC DNA]</scope>
    <source>
        <strain evidence="5 6">NBRC 13062</strain>
    </source>
</reference>
<dbReference type="SUPFAM" id="SSF51726">
    <property type="entry name" value="UROD/MetE-like"/>
    <property type="match status" value="1"/>
</dbReference>
<dbReference type="GO" id="GO:0009086">
    <property type="term" value="P:methionine biosynthetic process"/>
    <property type="evidence" value="ECO:0007669"/>
    <property type="project" value="InterPro"/>
</dbReference>
<sequence>MLRKGLEAIPADRLWVNPDCGLKTRGWPETRASLENLVAAARELRAELPTEAS</sequence>
<dbReference type="GO" id="GO:0008270">
    <property type="term" value="F:zinc ion binding"/>
    <property type="evidence" value="ECO:0007669"/>
    <property type="project" value="InterPro"/>
</dbReference>
<evidence type="ECO:0000256" key="2">
    <source>
        <dbReference type="ARBA" id="ARBA00022723"/>
    </source>
</evidence>
<evidence type="ECO:0000259" key="4">
    <source>
        <dbReference type="Pfam" id="PF01717"/>
    </source>
</evidence>
<dbReference type="Pfam" id="PF01717">
    <property type="entry name" value="Meth_synt_2"/>
    <property type="match status" value="1"/>
</dbReference>
<keyword evidence="3" id="KW-0862">Zinc</keyword>
<evidence type="ECO:0000256" key="1">
    <source>
        <dbReference type="ARBA" id="ARBA00001947"/>
    </source>
</evidence>
<name>A0A7J0D0T9_STRMI</name>
<dbReference type="AlphaFoldDB" id="A0A7J0D0T9"/>
<comment type="cofactor">
    <cofactor evidence="1">
        <name>Zn(2+)</name>
        <dbReference type="ChEBI" id="CHEBI:29105"/>
    </cofactor>
</comment>
<feature type="domain" description="Cobalamin-independent methionine synthase MetE C-terminal/archaeal" evidence="4">
    <location>
        <begin position="2"/>
        <end position="42"/>
    </location>
</feature>
<dbReference type="Gene3D" id="3.20.20.210">
    <property type="match status" value="1"/>
</dbReference>
<protein>
    <recommendedName>
        <fullName evidence="4">Cobalamin-independent methionine synthase MetE C-terminal/archaeal domain-containing protein</fullName>
    </recommendedName>
</protein>
<dbReference type="InterPro" id="IPR002629">
    <property type="entry name" value="Met_Synth_C/arc"/>
</dbReference>
<comment type="caution">
    <text evidence="5">The sequence shown here is derived from an EMBL/GenBank/DDBJ whole genome shotgun (WGS) entry which is preliminary data.</text>
</comment>
<evidence type="ECO:0000256" key="3">
    <source>
        <dbReference type="ARBA" id="ARBA00022833"/>
    </source>
</evidence>
<evidence type="ECO:0000313" key="5">
    <source>
        <dbReference type="EMBL" id="GFN08361.1"/>
    </source>
</evidence>
<accession>A0A7J0D0T9</accession>
<dbReference type="InterPro" id="IPR038071">
    <property type="entry name" value="UROD/MetE-like_sf"/>
</dbReference>
<organism evidence="5 6">
    <name type="scientific">Streptomyces microflavus</name>
    <name type="common">Streptomyces lipmanii</name>
    <dbReference type="NCBI Taxonomy" id="1919"/>
    <lineage>
        <taxon>Bacteria</taxon>
        <taxon>Bacillati</taxon>
        <taxon>Actinomycetota</taxon>
        <taxon>Actinomycetes</taxon>
        <taxon>Kitasatosporales</taxon>
        <taxon>Streptomycetaceae</taxon>
        <taxon>Streptomyces</taxon>
    </lineage>
</organism>
<gene>
    <name evidence="5" type="ORF">Smic_69170</name>
</gene>
<keyword evidence="2" id="KW-0479">Metal-binding</keyword>
<dbReference type="EMBL" id="BLWD01000001">
    <property type="protein sequence ID" value="GFN08361.1"/>
    <property type="molecule type" value="Genomic_DNA"/>
</dbReference>
<dbReference type="PANTHER" id="PTHR30519">
    <property type="entry name" value="5-METHYLTETRAHYDROPTEROYLTRIGLUTAMATE--HOMOCYSTEINE METHYLTRANSFERASE"/>
    <property type="match status" value="1"/>
</dbReference>
<evidence type="ECO:0000313" key="6">
    <source>
        <dbReference type="Proteomes" id="UP000498740"/>
    </source>
</evidence>
<dbReference type="GO" id="GO:0003871">
    <property type="term" value="F:5-methyltetrahydropteroyltriglutamate-homocysteine S-methyltransferase activity"/>
    <property type="evidence" value="ECO:0007669"/>
    <property type="project" value="InterPro"/>
</dbReference>